<dbReference type="PANTHER" id="PTHR32120:SF10">
    <property type="entry name" value="SMALL RIBOSOMAL SUBUNIT BIOGENESIS GTPASE RSGA"/>
    <property type="match status" value="1"/>
</dbReference>
<dbReference type="PANTHER" id="PTHR32120">
    <property type="entry name" value="SMALL RIBOSOMAL SUBUNIT BIOGENESIS GTPASE RSGA"/>
    <property type="match status" value="1"/>
</dbReference>
<keyword evidence="2 10" id="KW-0690">Ribosome biogenesis</keyword>
<dbReference type="EMBL" id="DSRU01000397">
    <property type="protein sequence ID" value="HFN01314.1"/>
    <property type="molecule type" value="Genomic_DNA"/>
</dbReference>
<evidence type="ECO:0000256" key="1">
    <source>
        <dbReference type="ARBA" id="ARBA00022490"/>
    </source>
</evidence>
<dbReference type="SUPFAM" id="SSF50249">
    <property type="entry name" value="Nucleic acid-binding proteins"/>
    <property type="match status" value="1"/>
</dbReference>
<evidence type="ECO:0000313" key="13">
    <source>
        <dbReference type="EMBL" id="HFN01314.1"/>
    </source>
</evidence>
<dbReference type="GO" id="GO:0042274">
    <property type="term" value="P:ribosomal small subunit biogenesis"/>
    <property type="evidence" value="ECO:0007669"/>
    <property type="project" value="UniProtKB-UniRule"/>
</dbReference>
<evidence type="ECO:0000256" key="6">
    <source>
        <dbReference type="ARBA" id="ARBA00022801"/>
    </source>
</evidence>
<evidence type="ECO:0000256" key="10">
    <source>
        <dbReference type="HAMAP-Rule" id="MF_01820"/>
    </source>
</evidence>
<organism evidence="13">
    <name type="scientific">Oscillatoriales cyanobacterium SpSt-418</name>
    <dbReference type="NCBI Taxonomy" id="2282169"/>
    <lineage>
        <taxon>Bacteria</taxon>
        <taxon>Bacillati</taxon>
        <taxon>Cyanobacteriota</taxon>
        <taxon>Cyanophyceae</taxon>
        <taxon>Oscillatoriophycideae</taxon>
        <taxon>Oscillatoriales</taxon>
    </lineage>
</organism>
<reference evidence="13" key="1">
    <citation type="journal article" date="2020" name="mSystems">
        <title>Genome- and Community-Level Interaction Insights into Carbon Utilization and Element Cycling Functions of Hydrothermarchaeota in Hydrothermal Sediment.</title>
        <authorList>
            <person name="Zhou Z."/>
            <person name="Liu Y."/>
            <person name="Xu W."/>
            <person name="Pan J."/>
            <person name="Luo Z.H."/>
            <person name="Li M."/>
        </authorList>
    </citation>
    <scope>NUCLEOTIDE SEQUENCE [LARGE SCALE GENOMIC DNA]</scope>
    <source>
        <strain evidence="13">SpSt-418</strain>
    </source>
</reference>
<evidence type="ECO:0000256" key="3">
    <source>
        <dbReference type="ARBA" id="ARBA00022723"/>
    </source>
</evidence>
<feature type="binding site" evidence="10">
    <location>
        <begin position="201"/>
        <end position="209"/>
    </location>
    <ligand>
        <name>GTP</name>
        <dbReference type="ChEBI" id="CHEBI:37565"/>
    </ligand>
</feature>
<dbReference type="InterPro" id="IPR030378">
    <property type="entry name" value="G_CP_dom"/>
</dbReference>
<accession>A0A7C3PIN0</accession>
<keyword evidence="7 10" id="KW-0862">Zinc</keyword>
<sequence>MNLEQFGWSDRQAHSFIPYCQQGFSAGRVAVEYRNSYLLYTEQGEVMAEVSGKLRHQATGIHDFPAVGDWVVIQPWATEQKATIHAVLPRTSKFSRKVAGNTTEEQMIATNVDTVFLVSGLDGDFNLRRIERYLILAWESGVTPVIVLNKADVCPQLEQCLAEVEAIALGVPILPLSATRHEGFELLQPYLQAGQTIALLGSSGVGKSTITNWLKGESIQSVQSVQQNGDRGRHTTTHRHLIPLPSGGLIIDTPGMRELQVWSGGEGLPETFADIEDLAQHCHFRNCQHEQEPGCAIQQALATGQLNAKRFLNYQKLQRELSYQVRKQDQRANLAEKERWKKIHKSLRNHSKYQN</sequence>
<dbReference type="InterPro" id="IPR010914">
    <property type="entry name" value="RsgA_GTPase_dom"/>
</dbReference>
<feature type="binding site" evidence="10">
    <location>
        <begin position="149"/>
        <end position="152"/>
    </location>
    <ligand>
        <name>GTP</name>
        <dbReference type="ChEBI" id="CHEBI:37565"/>
    </ligand>
</feature>
<keyword evidence="8 10" id="KW-0694">RNA-binding</keyword>
<evidence type="ECO:0000259" key="12">
    <source>
        <dbReference type="PROSITE" id="PS51721"/>
    </source>
</evidence>
<protein>
    <recommendedName>
        <fullName evidence="10">Small ribosomal subunit biogenesis GTPase RsgA</fullName>
        <ecNumber evidence="10">3.6.1.-</ecNumber>
    </recommendedName>
</protein>
<dbReference type="Gene3D" id="1.10.40.50">
    <property type="entry name" value="Probable gtpase engc, domain 3"/>
    <property type="match status" value="1"/>
</dbReference>
<dbReference type="SUPFAM" id="SSF52540">
    <property type="entry name" value="P-loop containing nucleoside triphosphate hydrolases"/>
    <property type="match status" value="1"/>
</dbReference>
<feature type="binding site" evidence="10">
    <location>
        <position position="289"/>
    </location>
    <ligand>
        <name>Zn(2+)</name>
        <dbReference type="ChEBI" id="CHEBI:29105"/>
    </ligand>
</feature>
<dbReference type="EC" id="3.6.1.-" evidence="10"/>
<keyword evidence="3 10" id="KW-0479">Metal-binding</keyword>
<dbReference type="GO" id="GO:0003924">
    <property type="term" value="F:GTPase activity"/>
    <property type="evidence" value="ECO:0007669"/>
    <property type="project" value="UniProtKB-UniRule"/>
</dbReference>
<evidence type="ECO:0000256" key="5">
    <source>
        <dbReference type="ARBA" id="ARBA00022741"/>
    </source>
</evidence>
<keyword evidence="9 10" id="KW-0342">GTP-binding</keyword>
<gene>
    <name evidence="10 13" type="primary">rsgA</name>
    <name evidence="13" type="ORF">ENR64_26930</name>
</gene>
<dbReference type="NCBIfam" id="TIGR00157">
    <property type="entry name" value="ribosome small subunit-dependent GTPase A"/>
    <property type="match status" value="1"/>
</dbReference>
<feature type="binding site" evidence="10">
    <location>
        <position position="287"/>
    </location>
    <ligand>
        <name>Zn(2+)</name>
        <dbReference type="ChEBI" id="CHEBI:29105"/>
    </ligand>
</feature>
<evidence type="ECO:0000256" key="9">
    <source>
        <dbReference type="ARBA" id="ARBA00023134"/>
    </source>
</evidence>
<dbReference type="PROSITE" id="PS50936">
    <property type="entry name" value="ENGC_GTPASE"/>
    <property type="match status" value="1"/>
</dbReference>
<dbReference type="AlphaFoldDB" id="A0A7C3PIN0"/>
<dbReference type="InterPro" id="IPR004881">
    <property type="entry name" value="Ribosome_biogen_GTPase_RsgA"/>
</dbReference>
<keyword evidence="4 10" id="KW-0699">rRNA-binding</keyword>
<dbReference type="InterPro" id="IPR027417">
    <property type="entry name" value="P-loop_NTPase"/>
</dbReference>
<feature type="domain" description="CP-type G" evidence="12">
    <location>
        <begin position="104"/>
        <end position="259"/>
    </location>
</feature>
<dbReference type="PROSITE" id="PS51721">
    <property type="entry name" value="G_CP"/>
    <property type="match status" value="1"/>
</dbReference>
<feature type="binding site" evidence="10">
    <location>
        <position position="295"/>
    </location>
    <ligand>
        <name>Zn(2+)</name>
        <dbReference type="ChEBI" id="CHEBI:29105"/>
    </ligand>
</feature>
<keyword evidence="6 10" id="KW-0378">Hydrolase</keyword>
<evidence type="ECO:0000256" key="4">
    <source>
        <dbReference type="ARBA" id="ARBA00022730"/>
    </source>
</evidence>
<feature type="domain" description="EngC GTPase" evidence="11">
    <location>
        <begin position="110"/>
        <end position="257"/>
    </location>
</feature>
<dbReference type="CDD" id="cd01854">
    <property type="entry name" value="YjeQ_EngC"/>
    <property type="match status" value="1"/>
</dbReference>
<evidence type="ECO:0000259" key="11">
    <source>
        <dbReference type="PROSITE" id="PS50936"/>
    </source>
</evidence>
<dbReference type="Pfam" id="PF03193">
    <property type="entry name" value="RsgA_GTPase"/>
    <property type="match status" value="1"/>
</dbReference>
<name>A0A7C3PIN0_9CYAN</name>
<comment type="similarity">
    <text evidence="10">Belongs to the TRAFAC class YlqF/YawG GTPase family. RsgA subfamily.</text>
</comment>
<evidence type="ECO:0000256" key="7">
    <source>
        <dbReference type="ARBA" id="ARBA00022833"/>
    </source>
</evidence>
<keyword evidence="1 10" id="KW-0963">Cytoplasm</keyword>
<feature type="binding site" evidence="10">
    <location>
        <position position="282"/>
    </location>
    <ligand>
        <name>Zn(2+)</name>
        <dbReference type="ChEBI" id="CHEBI:29105"/>
    </ligand>
</feature>
<comment type="subunit">
    <text evidence="10">Monomer. Associates with 30S ribosomal subunit, binds 16S rRNA.</text>
</comment>
<dbReference type="GO" id="GO:0019843">
    <property type="term" value="F:rRNA binding"/>
    <property type="evidence" value="ECO:0007669"/>
    <property type="project" value="UniProtKB-KW"/>
</dbReference>
<comment type="caution">
    <text evidence="13">The sequence shown here is derived from an EMBL/GenBank/DDBJ whole genome shotgun (WGS) entry which is preliminary data.</text>
</comment>
<comment type="subcellular location">
    <subcellularLocation>
        <location evidence="10">Cytoplasm</location>
    </subcellularLocation>
</comment>
<dbReference type="GO" id="GO:0046872">
    <property type="term" value="F:metal ion binding"/>
    <property type="evidence" value="ECO:0007669"/>
    <property type="project" value="UniProtKB-KW"/>
</dbReference>
<dbReference type="InterPro" id="IPR012340">
    <property type="entry name" value="NA-bd_OB-fold"/>
</dbReference>
<dbReference type="HAMAP" id="MF_01820">
    <property type="entry name" value="GTPase_RsgA"/>
    <property type="match status" value="1"/>
</dbReference>
<proteinExistence type="inferred from homology"/>
<evidence type="ECO:0000256" key="2">
    <source>
        <dbReference type="ARBA" id="ARBA00022517"/>
    </source>
</evidence>
<comment type="function">
    <text evidence="10">One of several proteins that assist in the late maturation steps of the functional core of the 30S ribosomal subunit. Helps release RbfA from mature subunits. May play a role in the assembly of ribosomal proteins into the subunit. Circularly permuted GTPase that catalyzes slow GTP hydrolysis, GTPase activity is stimulated by the 30S ribosomal subunit.</text>
</comment>
<evidence type="ECO:0000256" key="8">
    <source>
        <dbReference type="ARBA" id="ARBA00022884"/>
    </source>
</evidence>
<dbReference type="GO" id="GO:0005525">
    <property type="term" value="F:GTP binding"/>
    <property type="evidence" value="ECO:0007669"/>
    <property type="project" value="UniProtKB-UniRule"/>
</dbReference>
<comment type="cofactor">
    <cofactor evidence="10">
        <name>Zn(2+)</name>
        <dbReference type="ChEBI" id="CHEBI:29105"/>
    </cofactor>
    <text evidence="10">Binds 1 zinc ion per subunit.</text>
</comment>
<keyword evidence="5 10" id="KW-0547">Nucleotide-binding</keyword>
<dbReference type="GO" id="GO:0005737">
    <property type="term" value="C:cytoplasm"/>
    <property type="evidence" value="ECO:0007669"/>
    <property type="project" value="UniProtKB-SubCell"/>
</dbReference>
<dbReference type="Gene3D" id="3.40.50.300">
    <property type="entry name" value="P-loop containing nucleotide triphosphate hydrolases"/>
    <property type="match status" value="1"/>
</dbReference>